<sequence length="396" mass="42399">MAVAIVVDGVLNESSRHSLLQKLPSLEKGASRALPTVMAPLALERCMRAIAEAAGRAGSPAGEFALPLSFVDGEPEVPMPARLACGSVPLHKDCFNPFDTAEPLPIDGYVAILYLSGTGQLVIQGGGSEQVVDVVPGRLVAWPNKRCYHRFDAPSDSVRTMVGPLAIDADGLTQRAHDVWSTHPGYIGSCRNAAADAERQGDHEAVLRNIRNIGIPVVAAQLEREYEERRRQNVAPRRIATLTREPGGAAVGDKEAARLFMDGAEARTAALVAEIKALDGEDQKAARSEKGKEIRAVTASPEYRDADRVLRGLEPVGDNFMKQVDFWIVCTGLDGERIGQVPADNGATFGSKQDELIEAVKTPGCDPFLGPIFLLQDGTMLGDQHASAAVEELLPQ</sequence>
<organism evidence="1">
    <name type="scientific">Zooxanthella nutricula</name>
    <dbReference type="NCBI Taxonomy" id="1333877"/>
    <lineage>
        <taxon>Eukaryota</taxon>
        <taxon>Sar</taxon>
        <taxon>Alveolata</taxon>
        <taxon>Dinophyceae</taxon>
        <taxon>Peridiniales</taxon>
        <taxon>Peridiniales incertae sedis</taxon>
        <taxon>Zooxanthella</taxon>
    </lineage>
</organism>
<reference evidence="1" key="1">
    <citation type="submission" date="2021-01" db="EMBL/GenBank/DDBJ databases">
        <authorList>
            <person name="Corre E."/>
            <person name="Pelletier E."/>
            <person name="Niang G."/>
            <person name="Scheremetjew M."/>
            <person name="Finn R."/>
            <person name="Kale V."/>
            <person name="Holt S."/>
            <person name="Cochrane G."/>
            <person name="Meng A."/>
            <person name="Brown T."/>
            <person name="Cohen L."/>
        </authorList>
    </citation>
    <scope>NUCLEOTIDE SEQUENCE</scope>
    <source>
        <strain evidence="1">RCC3387</strain>
    </source>
</reference>
<accession>A0A6V0G024</accession>
<gene>
    <name evidence="1" type="ORF">BRAN1462_LOCUS41928</name>
</gene>
<dbReference type="EMBL" id="HBGW01065767">
    <property type="protein sequence ID" value="CAD9613226.1"/>
    <property type="molecule type" value="Transcribed_RNA"/>
</dbReference>
<dbReference type="AlphaFoldDB" id="A0A6V0G024"/>
<name>A0A6V0G024_9DINO</name>
<protein>
    <submittedName>
        <fullName evidence="1">Uncharacterized protein</fullName>
    </submittedName>
</protein>
<evidence type="ECO:0000313" key="1">
    <source>
        <dbReference type="EMBL" id="CAD9613226.1"/>
    </source>
</evidence>
<proteinExistence type="predicted"/>